<protein>
    <submittedName>
        <fullName evidence="2">Uncharacterized protein</fullName>
    </submittedName>
</protein>
<proteinExistence type="predicted"/>
<dbReference type="Proteomes" id="UP000594454">
    <property type="component" value="Chromosome 3"/>
</dbReference>
<sequence>MGRELHPEAQYASIPLVVDTSRFSEQDFELFLESSEIIERSQGKRKTSRKSGSNRSFTSSNREELFEVSEVDDNEFLEIASSACNNIDVSIRNLSADIEKLFNDLVEEDDVCKDSEAKKLRQRKIVERKGAHAKRLLAKRDIQEKSSVDKPVPEQRVENYRPTPKISVIVSSTPNTKHHEVKSEVKIRMQQFTTNSNQAVSQSMSSQVKVSGVKERVSFFNQLSRNFSVNRTEFSIISKKSFEKPAAVYRSIVMEEKPETLVKEPECIPCEQNFVKNRIKQFELARETGSRADHTSEITHRNSLESLISMSNERFVSKVRSYFEKNQDGLVQSTRNDTRNENQSTIRCENKCGTSEDVKRITSVKSQQICAKSETKCEINTNEGVPTNLKKKSNCEDLALKFDKYRNQSEAPKNSHRVTSTISQPNSRGPAKHSKYHENCKVQPKTLYNAKEKVSAIFTKKTCDYSKNLAKPGSHSKLGSHSRGSTLLDLRRKLCQDPVKHEVCRILPKTKYNSKASVPPPFRSDPSNPQPNPLHLNSKAKRDTQYDPQEGTSTNFQKKVPSCTSLSSATSLPPCVRTVDYIKSGSTSAASSSKTTPEKYNPFIESEKSLKKLADIVRTIRKARDQGMPEVSRDLFHMFKESLKAANSKLCHSKYNATTTPNQRIALVKPTVTSPKFSRALDAISKARKIKEAAKKPSGRLHPYKVNVELTDESELTYEG</sequence>
<evidence type="ECO:0000256" key="1">
    <source>
        <dbReference type="SAM" id="MobiDB-lite"/>
    </source>
</evidence>
<feature type="compositionally biased region" description="Pro residues" evidence="1">
    <location>
        <begin position="518"/>
        <end position="532"/>
    </location>
</feature>
<dbReference type="OrthoDB" id="10687924at2759"/>
<accession>A0A7R8URT8</accession>
<feature type="compositionally biased region" description="Polar residues" evidence="1">
    <location>
        <begin position="408"/>
        <end position="427"/>
    </location>
</feature>
<evidence type="ECO:0000313" key="3">
    <source>
        <dbReference type="Proteomes" id="UP000594454"/>
    </source>
</evidence>
<dbReference type="InParanoid" id="A0A7R8URT8"/>
<dbReference type="EMBL" id="LR899011">
    <property type="protein sequence ID" value="CAD7085851.1"/>
    <property type="molecule type" value="Genomic_DNA"/>
</dbReference>
<reference evidence="2 3" key="1">
    <citation type="submission" date="2020-11" db="EMBL/GenBank/DDBJ databases">
        <authorList>
            <person name="Wallbank WR R."/>
            <person name="Pardo Diaz C."/>
            <person name="Kozak K."/>
            <person name="Martin S."/>
            <person name="Jiggins C."/>
            <person name="Moest M."/>
            <person name="Warren A I."/>
            <person name="Generalovic N T."/>
            <person name="Byers J.R.P. K."/>
            <person name="Montejo-Kovacevich G."/>
            <person name="Yen C E."/>
        </authorList>
    </citation>
    <scope>NUCLEOTIDE SEQUENCE [LARGE SCALE GENOMIC DNA]</scope>
</reference>
<evidence type="ECO:0000313" key="2">
    <source>
        <dbReference type="EMBL" id="CAD7085851.1"/>
    </source>
</evidence>
<gene>
    <name evidence="2" type="ORF">HERILL_LOCUS8667</name>
</gene>
<name>A0A7R8URT8_HERIL</name>
<feature type="region of interest" description="Disordered" evidence="1">
    <location>
        <begin position="408"/>
        <end position="436"/>
    </location>
</feature>
<dbReference type="AlphaFoldDB" id="A0A7R8URT8"/>
<keyword evidence="3" id="KW-1185">Reference proteome</keyword>
<feature type="compositionally biased region" description="Polar residues" evidence="1">
    <location>
        <begin position="546"/>
        <end position="570"/>
    </location>
</feature>
<feature type="region of interest" description="Disordered" evidence="1">
    <location>
        <begin position="512"/>
        <end position="570"/>
    </location>
</feature>
<organism evidence="2 3">
    <name type="scientific">Hermetia illucens</name>
    <name type="common">Black soldier fly</name>
    <dbReference type="NCBI Taxonomy" id="343691"/>
    <lineage>
        <taxon>Eukaryota</taxon>
        <taxon>Metazoa</taxon>
        <taxon>Ecdysozoa</taxon>
        <taxon>Arthropoda</taxon>
        <taxon>Hexapoda</taxon>
        <taxon>Insecta</taxon>
        <taxon>Pterygota</taxon>
        <taxon>Neoptera</taxon>
        <taxon>Endopterygota</taxon>
        <taxon>Diptera</taxon>
        <taxon>Brachycera</taxon>
        <taxon>Stratiomyomorpha</taxon>
        <taxon>Stratiomyidae</taxon>
        <taxon>Hermetiinae</taxon>
        <taxon>Hermetia</taxon>
    </lineage>
</organism>